<gene>
    <name evidence="2" type="ORF">AS031_10790</name>
</gene>
<dbReference type="Proteomes" id="UP000053199">
    <property type="component" value="Unassembled WGS sequence"/>
</dbReference>
<evidence type="ECO:0000313" key="2">
    <source>
        <dbReference type="EMBL" id="KSU75869.1"/>
    </source>
</evidence>
<accession>A0A0V8IM72</accession>
<evidence type="ECO:0000256" key="1">
    <source>
        <dbReference type="SAM" id="MobiDB-lite"/>
    </source>
</evidence>
<dbReference type="EMBL" id="LNQM01000004">
    <property type="protein sequence ID" value="KSU75869.1"/>
    <property type="molecule type" value="Genomic_DNA"/>
</dbReference>
<sequence>MKKITSLQYRKASERRVQLKASTGSHCPANGFWRPEDGPSSDPVFVFEGSMMPPGKRGSTMWYLDDSQVGPPAYLLPGLN</sequence>
<comment type="caution">
    <text evidence="2">The sequence shown here is derived from an EMBL/GenBank/DDBJ whole genome shotgun (WGS) entry which is preliminary data.</text>
</comment>
<evidence type="ECO:0000313" key="3">
    <source>
        <dbReference type="Proteomes" id="UP000053199"/>
    </source>
</evidence>
<feature type="region of interest" description="Disordered" evidence="1">
    <location>
        <begin position="15"/>
        <end position="36"/>
    </location>
</feature>
<name>A0A0V8IM72_9MICC</name>
<dbReference type="OrthoDB" id="4947262at2"/>
<keyword evidence="3" id="KW-1185">Reference proteome</keyword>
<dbReference type="RefSeq" id="WP_058268163.1">
    <property type="nucleotide sequence ID" value="NZ_FMAZ01000004.1"/>
</dbReference>
<dbReference type="AlphaFoldDB" id="A0A0V8IM72"/>
<organism evidence="2 3">
    <name type="scientific">Pseudarthrobacter enclensis</name>
    <dbReference type="NCBI Taxonomy" id="993070"/>
    <lineage>
        <taxon>Bacteria</taxon>
        <taxon>Bacillati</taxon>
        <taxon>Actinomycetota</taxon>
        <taxon>Actinomycetes</taxon>
        <taxon>Micrococcales</taxon>
        <taxon>Micrococcaceae</taxon>
        <taxon>Pseudarthrobacter</taxon>
    </lineage>
</organism>
<proteinExistence type="predicted"/>
<reference evidence="2 3" key="1">
    <citation type="journal article" date="2014" name="Arch. Microbiol.">
        <title>Arthrobacter enclensis sp. nov., isolated from sediment sample.</title>
        <authorList>
            <person name="Dastager S.G."/>
            <person name="Liu Q."/>
            <person name="Tang S.K."/>
            <person name="Krishnamurthi S."/>
            <person name="Lee J.C."/>
            <person name="Li W.J."/>
        </authorList>
    </citation>
    <scope>NUCLEOTIDE SEQUENCE [LARGE SCALE GENOMIC DNA]</scope>
    <source>
        <strain evidence="2 3">NIO-1008</strain>
    </source>
</reference>
<protein>
    <submittedName>
        <fullName evidence="2">Uncharacterized protein</fullName>
    </submittedName>
</protein>